<keyword evidence="2" id="KW-1185">Reference proteome</keyword>
<proteinExistence type="predicted"/>
<organism evidence="1 2">
    <name type="scientific">Tepidibacillus fermentans</name>
    <dbReference type="NCBI Taxonomy" id="1281767"/>
    <lineage>
        <taxon>Bacteria</taxon>
        <taxon>Bacillati</taxon>
        <taxon>Bacillota</taxon>
        <taxon>Bacilli</taxon>
        <taxon>Bacillales</taxon>
        <taxon>Bacillaceae</taxon>
        <taxon>Tepidibacillus</taxon>
    </lineage>
</organism>
<reference evidence="1 2" key="1">
    <citation type="submission" date="2019-03" db="EMBL/GenBank/DDBJ databases">
        <title>Genomic Encyclopedia of Type Strains, Phase IV (KMG-IV): sequencing the most valuable type-strain genomes for metagenomic binning, comparative biology and taxonomic classification.</title>
        <authorList>
            <person name="Goeker M."/>
        </authorList>
    </citation>
    <scope>NUCLEOTIDE SEQUENCE [LARGE SCALE GENOMIC DNA]</scope>
    <source>
        <strain evidence="1 2">DSM 23802</strain>
    </source>
</reference>
<sequence>MAYLIQRIDQSLEHDQMQDVTEVEKNNLSI</sequence>
<evidence type="ECO:0000313" key="2">
    <source>
        <dbReference type="Proteomes" id="UP000295788"/>
    </source>
</evidence>
<evidence type="ECO:0000313" key="1">
    <source>
        <dbReference type="EMBL" id="TCS84519.1"/>
    </source>
</evidence>
<protein>
    <submittedName>
        <fullName evidence="1">Uncharacterized protein</fullName>
    </submittedName>
</protein>
<dbReference type="EMBL" id="SMAB01000001">
    <property type="protein sequence ID" value="TCS84519.1"/>
    <property type="molecule type" value="Genomic_DNA"/>
</dbReference>
<accession>A0A4V2UT79</accession>
<name>A0A4V2UT79_9BACI</name>
<gene>
    <name evidence="1" type="ORF">EDD72_101188</name>
</gene>
<dbReference type="AlphaFoldDB" id="A0A4V2UT79"/>
<comment type="caution">
    <text evidence="1">The sequence shown here is derived from an EMBL/GenBank/DDBJ whole genome shotgun (WGS) entry which is preliminary data.</text>
</comment>
<dbReference type="Proteomes" id="UP000295788">
    <property type="component" value="Unassembled WGS sequence"/>
</dbReference>